<protein>
    <recommendedName>
        <fullName evidence="4">laccase</fullName>
        <ecNumber evidence="4">1.10.3.2</ecNumber>
    </recommendedName>
</protein>
<keyword evidence="7" id="KW-0677">Repeat</keyword>
<evidence type="ECO:0000256" key="3">
    <source>
        <dbReference type="ARBA" id="ARBA00010609"/>
    </source>
</evidence>
<dbReference type="AlphaFoldDB" id="A0A2V5ICQ9"/>
<organism evidence="16 17">
    <name type="scientific">Aspergillus indologenus CBS 114.80</name>
    <dbReference type="NCBI Taxonomy" id="1450541"/>
    <lineage>
        <taxon>Eukaryota</taxon>
        <taxon>Fungi</taxon>
        <taxon>Dikarya</taxon>
        <taxon>Ascomycota</taxon>
        <taxon>Pezizomycotina</taxon>
        <taxon>Eurotiomycetes</taxon>
        <taxon>Eurotiomycetidae</taxon>
        <taxon>Eurotiales</taxon>
        <taxon>Aspergillaceae</taxon>
        <taxon>Aspergillus</taxon>
        <taxon>Aspergillus subgen. Circumdati</taxon>
    </lineage>
</organism>
<comment type="catalytic activity">
    <reaction evidence="1">
        <text>4 hydroquinone + O2 = 4 benzosemiquinone + 2 H2O</text>
        <dbReference type="Rhea" id="RHEA:11276"/>
        <dbReference type="ChEBI" id="CHEBI:15377"/>
        <dbReference type="ChEBI" id="CHEBI:15379"/>
        <dbReference type="ChEBI" id="CHEBI:17594"/>
        <dbReference type="ChEBI" id="CHEBI:17977"/>
        <dbReference type="EC" id="1.10.3.2"/>
    </reaction>
</comment>
<sequence>MSDKYGAKGISDGISSAVLHISDPILPGGAAAATSNVILQLQQAYLVQTRDQWCDFDIRSDYYTEVPDTGVLREYWLVLGNTTAAPDGVPRNVLTVNGTSPGPTLHADWGDWVRIHVFNGLENNGTSIHWHGVRQNHTNPQDGTNAITQCPVPPGGSVTYEWRATQYGTTYYHSHFALQAWEGIYGGIVINGPASANYDVDAGILYLSDWSHRTSDALYSTAETDGEPTLATGLMNATNIWLTENNQTVGSRFSMNVTSGQSYRLRLLNGGMSNPFRFMIDDHTLTVISTDFVPIEPFNTTSLLIGVGQRYDVIVHANKERLGSNFWMRSIPQESCAEISNYDIRGIFHYETPNGKLETPTTTAFNYTDSCEDESMSELVPMVAIDAAGVGYSSHNEVQVIKNTAGLYKWYMGPTTFMAEWDNPTLLQIENGNTSWTNASHVVEVEGNGKWVVIDIEMSINVPHPIHLHGHDFFILAQDKGSYTSNTTLNTINPPRRDTAILPALGYLVIAFKTDNPGAWLLHCHIGWHQSEGFAMQFVESIDQLKPMIDGEALEKNCAAWDRYAAREHIVEDDSGI</sequence>
<dbReference type="Gene3D" id="2.60.40.420">
    <property type="entry name" value="Cupredoxins - blue copper proteins"/>
    <property type="match status" value="3"/>
</dbReference>
<keyword evidence="17" id="KW-1185">Reference proteome</keyword>
<comment type="cofactor">
    <cofactor evidence="2">
        <name>Cu cation</name>
        <dbReference type="ChEBI" id="CHEBI:23378"/>
    </cofactor>
</comment>
<keyword evidence="8" id="KW-0560">Oxidoreductase</keyword>
<keyword evidence="11" id="KW-0325">Glycoprotein</keyword>
<dbReference type="EC" id="1.10.3.2" evidence="4"/>
<dbReference type="CDD" id="cd13854">
    <property type="entry name" value="CuRO_1_MaLCC_like"/>
    <property type="match status" value="1"/>
</dbReference>
<dbReference type="Pfam" id="PF07731">
    <property type="entry name" value="Cu-oxidase_2"/>
    <property type="match status" value="1"/>
</dbReference>
<evidence type="ECO:0000259" key="13">
    <source>
        <dbReference type="Pfam" id="PF00394"/>
    </source>
</evidence>
<keyword evidence="9" id="KW-0186">Copper</keyword>
<dbReference type="InterPro" id="IPR001117">
    <property type="entry name" value="Cu-oxidase_2nd"/>
</dbReference>
<dbReference type="FunFam" id="2.60.40.420:FF:000021">
    <property type="entry name" value="Extracellular dihydrogeodin oxidase/laccase"/>
    <property type="match status" value="1"/>
</dbReference>
<dbReference type="SUPFAM" id="SSF49503">
    <property type="entry name" value="Cupredoxins"/>
    <property type="match status" value="3"/>
</dbReference>
<evidence type="ECO:0000313" key="17">
    <source>
        <dbReference type="Proteomes" id="UP000248817"/>
    </source>
</evidence>
<evidence type="ECO:0000256" key="5">
    <source>
        <dbReference type="ARBA" id="ARBA00022723"/>
    </source>
</evidence>
<dbReference type="FunFam" id="2.60.40.420:FF:000038">
    <property type="entry name" value="Extracellular dihydrogeodin oxidase/laccase"/>
    <property type="match status" value="1"/>
</dbReference>
<evidence type="ECO:0000256" key="7">
    <source>
        <dbReference type="ARBA" id="ARBA00022737"/>
    </source>
</evidence>
<dbReference type="GO" id="GO:0052716">
    <property type="term" value="F:hydroquinone:oxygen oxidoreductase activity"/>
    <property type="evidence" value="ECO:0007669"/>
    <property type="project" value="UniProtKB-EC"/>
</dbReference>
<dbReference type="EMBL" id="KZ825475">
    <property type="protein sequence ID" value="PYI34565.1"/>
    <property type="molecule type" value="Genomic_DNA"/>
</dbReference>
<keyword evidence="12" id="KW-0439">Lignin degradation</keyword>
<evidence type="ECO:0000256" key="9">
    <source>
        <dbReference type="ARBA" id="ARBA00023008"/>
    </source>
</evidence>
<evidence type="ECO:0000259" key="15">
    <source>
        <dbReference type="Pfam" id="PF07732"/>
    </source>
</evidence>
<feature type="domain" description="Plastocyanin-like" evidence="13">
    <location>
        <begin position="204"/>
        <end position="351"/>
    </location>
</feature>
<evidence type="ECO:0000256" key="6">
    <source>
        <dbReference type="ARBA" id="ARBA00022729"/>
    </source>
</evidence>
<evidence type="ECO:0000256" key="1">
    <source>
        <dbReference type="ARBA" id="ARBA00000349"/>
    </source>
</evidence>
<dbReference type="PANTHER" id="PTHR11709:SF502">
    <property type="entry name" value="MULTICOPPER OXIDASE"/>
    <property type="match status" value="1"/>
</dbReference>
<dbReference type="InterPro" id="IPR011707">
    <property type="entry name" value="Cu-oxidase-like_N"/>
</dbReference>
<keyword evidence="6" id="KW-0732">Signal</keyword>
<name>A0A2V5ICQ9_9EURO</name>
<dbReference type="Pfam" id="PF00394">
    <property type="entry name" value="Cu-oxidase"/>
    <property type="match status" value="1"/>
</dbReference>
<evidence type="ECO:0000256" key="12">
    <source>
        <dbReference type="ARBA" id="ARBA00023185"/>
    </source>
</evidence>
<feature type="domain" description="Plastocyanin-like" evidence="14">
    <location>
        <begin position="421"/>
        <end position="542"/>
    </location>
</feature>
<keyword evidence="10" id="KW-1015">Disulfide bond</keyword>
<evidence type="ECO:0000313" key="16">
    <source>
        <dbReference type="EMBL" id="PYI34565.1"/>
    </source>
</evidence>
<gene>
    <name evidence="16" type="ORF">BP00DRAFT_443606</name>
</gene>
<dbReference type="Proteomes" id="UP000248817">
    <property type="component" value="Unassembled WGS sequence"/>
</dbReference>
<dbReference type="CDD" id="cd13901">
    <property type="entry name" value="CuRO_3_MaLCC_like"/>
    <property type="match status" value="1"/>
</dbReference>
<accession>A0A2V5ICQ9</accession>
<dbReference type="CDD" id="cd13880">
    <property type="entry name" value="CuRO_2_MaLCC_like"/>
    <property type="match status" value="1"/>
</dbReference>
<dbReference type="Pfam" id="PF07732">
    <property type="entry name" value="Cu-oxidase_3"/>
    <property type="match status" value="1"/>
</dbReference>
<evidence type="ECO:0000256" key="2">
    <source>
        <dbReference type="ARBA" id="ARBA00001935"/>
    </source>
</evidence>
<evidence type="ECO:0000259" key="14">
    <source>
        <dbReference type="Pfam" id="PF07731"/>
    </source>
</evidence>
<reference evidence="16 17" key="1">
    <citation type="submission" date="2018-02" db="EMBL/GenBank/DDBJ databases">
        <title>The genomes of Aspergillus section Nigri reveals drivers in fungal speciation.</title>
        <authorList>
            <consortium name="DOE Joint Genome Institute"/>
            <person name="Vesth T.C."/>
            <person name="Nybo J."/>
            <person name="Theobald S."/>
            <person name="Brandl J."/>
            <person name="Frisvad J.C."/>
            <person name="Nielsen K.F."/>
            <person name="Lyhne E.K."/>
            <person name="Kogle M.E."/>
            <person name="Kuo A."/>
            <person name="Riley R."/>
            <person name="Clum A."/>
            <person name="Nolan M."/>
            <person name="Lipzen A."/>
            <person name="Salamov A."/>
            <person name="Henrissat B."/>
            <person name="Wiebenga A."/>
            <person name="De vries R.P."/>
            <person name="Grigoriev I.V."/>
            <person name="Mortensen U.H."/>
            <person name="Andersen M.R."/>
            <person name="Baker S.E."/>
        </authorList>
    </citation>
    <scope>NUCLEOTIDE SEQUENCE [LARGE SCALE GENOMIC DNA]</scope>
    <source>
        <strain evidence="16 17">CBS 114.80</strain>
    </source>
</reference>
<dbReference type="InterPro" id="IPR045087">
    <property type="entry name" value="Cu-oxidase_fam"/>
</dbReference>
<comment type="similarity">
    <text evidence="3">Belongs to the multicopper oxidase family.</text>
</comment>
<dbReference type="GO" id="GO:0005507">
    <property type="term" value="F:copper ion binding"/>
    <property type="evidence" value="ECO:0007669"/>
    <property type="project" value="InterPro"/>
</dbReference>
<dbReference type="FunFam" id="2.60.40.420:FF:000046">
    <property type="entry name" value="Multicopper oxidase"/>
    <property type="match status" value="1"/>
</dbReference>
<keyword evidence="5" id="KW-0479">Metal-binding</keyword>
<dbReference type="InterPro" id="IPR011706">
    <property type="entry name" value="Cu-oxidase_C"/>
</dbReference>
<feature type="domain" description="Plastocyanin-like" evidence="15">
    <location>
        <begin position="82"/>
        <end position="194"/>
    </location>
</feature>
<evidence type="ECO:0000256" key="11">
    <source>
        <dbReference type="ARBA" id="ARBA00023180"/>
    </source>
</evidence>
<evidence type="ECO:0000256" key="10">
    <source>
        <dbReference type="ARBA" id="ARBA00023157"/>
    </source>
</evidence>
<dbReference type="GO" id="GO:0046274">
    <property type="term" value="P:lignin catabolic process"/>
    <property type="evidence" value="ECO:0007669"/>
    <property type="project" value="UniProtKB-KW"/>
</dbReference>
<evidence type="ECO:0000256" key="4">
    <source>
        <dbReference type="ARBA" id="ARBA00012297"/>
    </source>
</evidence>
<evidence type="ECO:0000256" key="8">
    <source>
        <dbReference type="ARBA" id="ARBA00023002"/>
    </source>
</evidence>
<proteinExistence type="inferred from homology"/>
<dbReference type="InterPro" id="IPR008972">
    <property type="entry name" value="Cupredoxin"/>
</dbReference>
<dbReference type="PANTHER" id="PTHR11709">
    <property type="entry name" value="MULTI-COPPER OXIDASE"/>
    <property type="match status" value="1"/>
</dbReference>